<dbReference type="STRING" id="261392.SAMN02745149_00445"/>
<feature type="compositionally biased region" description="Polar residues" evidence="1">
    <location>
        <begin position="85"/>
        <end position="96"/>
    </location>
</feature>
<dbReference type="PANTHER" id="PTHR30105">
    <property type="entry name" value="UNCHARACTERIZED YIBQ-RELATED"/>
    <property type="match status" value="1"/>
</dbReference>
<feature type="region of interest" description="Disordered" evidence="1">
    <location>
        <begin position="1"/>
        <end position="28"/>
    </location>
</feature>
<feature type="compositionally biased region" description="Basic and acidic residues" evidence="1">
    <location>
        <begin position="97"/>
        <end position="126"/>
    </location>
</feature>
<evidence type="ECO:0008006" key="4">
    <source>
        <dbReference type="Google" id="ProtNLM"/>
    </source>
</evidence>
<evidence type="ECO:0000313" key="2">
    <source>
        <dbReference type="EMBL" id="SJZ30362.1"/>
    </source>
</evidence>
<evidence type="ECO:0000313" key="3">
    <source>
        <dbReference type="Proteomes" id="UP000190423"/>
    </source>
</evidence>
<dbReference type="SUPFAM" id="SSF88713">
    <property type="entry name" value="Glycoside hydrolase/deacetylase"/>
    <property type="match status" value="1"/>
</dbReference>
<dbReference type="Pfam" id="PF04748">
    <property type="entry name" value="Polysacc_deac_2"/>
    <property type="match status" value="1"/>
</dbReference>
<protein>
    <recommendedName>
        <fullName evidence="4">Divergent polysaccharide deacetylase</fullName>
    </recommendedName>
</protein>
<organism evidence="2 3">
    <name type="scientific">Treponema porcinum</name>
    <dbReference type="NCBI Taxonomy" id="261392"/>
    <lineage>
        <taxon>Bacteria</taxon>
        <taxon>Pseudomonadati</taxon>
        <taxon>Spirochaetota</taxon>
        <taxon>Spirochaetia</taxon>
        <taxon>Spirochaetales</taxon>
        <taxon>Treponemataceae</taxon>
        <taxon>Treponema</taxon>
    </lineage>
</organism>
<dbReference type="InterPro" id="IPR006837">
    <property type="entry name" value="Divergent_DAC"/>
</dbReference>
<dbReference type="GO" id="GO:0005975">
    <property type="term" value="P:carbohydrate metabolic process"/>
    <property type="evidence" value="ECO:0007669"/>
    <property type="project" value="InterPro"/>
</dbReference>
<dbReference type="RefSeq" id="WP_078932372.1">
    <property type="nucleotide sequence ID" value="NZ_FUWG01000003.1"/>
</dbReference>
<dbReference type="CDD" id="cd10936">
    <property type="entry name" value="CE4_DAC2"/>
    <property type="match status" value="1"/>
</dbReference>
<dbReference type="GeneID" id="78315765"/>
<gene>
    <name evidence="2" type="ORF">SAMN02745149_00445</name>
</gene>
<dbReference type="Proteomes" id="UP000190423">
    <property type="component" value="Unassembled WGS sequence"/>
</dbReference>
<name>A0A1T4JJM7_TREPO</name>
<dbReference type="AlphaFoldDB" id="A0A1T4JJM7"/>
<sequence>MIQKKKNTAGKTKSQKKKSVPHKRKARKPKVYIPVNKIIALCTIVVILCTALLLVNTLSEINVYHSEKTASAEIQRPVQTEKKSGGQQKPSGNVKSQAEKKPEVKKQELPENKKSEAEKNISKKDSSSPVKQPEAPVSSASSEKSVPPIKKPSSGIPEIPPAVNGAKLVLIFDDGGQNLSQLESFLALPFPVTVAVLPKLAHSKQAAERVRKSGKELMLHQPMQAINLSVNPGPGAITPDMTLYEIETCLRENIAEIGPVRGLNNHEGSLICEDEVKIGTVLQVSSNMGLYFVDSRTTSQTRVPQAAMSLGLSYYERNVFIDNTKNRADIISEIMKGVSIANKNGAAIMIGHVWSADVLPEILSELYPLLSGKGYVFTTVSASGALITP</sequence>
<reference evidence="2 3" key="1">
    <citation type="submission" date="2017-02" db="EMBL/GenBank/DDBJ databases">
        <authorList>
            <person name="Peterson S.W."/>
        </authorList>
    </citation>
    <scope>NUCLEOTIDE SEQUENCE [LARGE SCALE GENOMIC DNA]</scope>
    <source>
        <strain evidence="2 3">ATCC BAA-908</strain>
    </source>
</reference>
<dbReference type="OrthoDB" id="9784811at2"/>
<keyword evidence="3" id="KW-1185">Reference proteome</keyword>
<dbReference type="PANTHER" id="PTHR30105:SF2">
    <property type="entry name" value="DIVERGENT POLYSACCHARIDE DEACETYLASE SUPERFAMILY"/>
    <property type="match status" value="1"/>
</dbReference>
<proteinExistence type="predicted"/>
<dbReference type="EMBL" id="FUWG01000003">
    <property type="protein sequence ID" value="SJZ30362.1"/>
    <property type="molecule type" value="Genomic_DNA"/>
</dbReference>
<feature type="region of interest" description="Disordered" evidence="1">
    <location>
        <begin position="69"/>
        <end position="158"/>
    </location>
</feature>
<dbReference type="Gene3D" id="3.20.20.370">
    <property type="entry name" value="Glycoside hydrolase/deacetylase"/>
    <property type="match status" value="1"/>
</dbReference>
<dbReference type="InterPro" id="IPR011330">
    <property type="entry name" value="Glyco_hydro/deAcase_b/a-brl"/>
</dbReference>
<evidence type="ECO:0000256" key="1">
    <source>
        <dbReference type="SAM" id="MobiDB-lite"/>
    </source>
</evidence>
<accession>A0A1T4JJM7</accession>